<dbReference type="PANTHER" id="PTHR28004:SF2">
    <property type="entry name" value="D-SERINE DEHYDRATASE"/>
    <property type="match status" value="1"/>
</dbReference>
<dbReference type="SUPFAM" id="SSF51419">
    <property type="entry name" value="PLP-binding barrel"/>
    <property type="match status" value="1"/>
</dbReference>
<dbReference type="GO" id="GO:0008721">
    <property type="term" value="F:D-serine ammonia-lyase activity"/>
    <property type="evidence" value="ECO:0007669"/>
    <property type="project" value="TreeGrafter"/>
</dbReference>
<accession>A0A381TWI5</accession>
<dbReference type="PANTHER" id="PTHR28004">
    <property type="entry name" value="ZGC:162816-RELATED"/>
    <property type="match status" value="1"/>
</dbReference>
<organism evidence="2">
    <name type="scientific">marine metagenome</name>
    <dbReference type="NCBI Taxonomy" id="408172"/>
    <lineage>
        <taxon>unclassified sequences</taxon>
        <taxon>metagenomes</taxon>
        <taxon>ecological metagenomes</taxon>
    </lineage>
</organism>
<protein>
    <recommendedName>
        <fullName evidence="1">D-serine dehydratase-like domain-containing protein</fullName>
    </recommendedName>
</protein>
<evidence type="ECO:0000259" key="1">
    <source>
        <dbReference type="SMART" id="SM01119"/>
    </source>
</evidence>
<evidence type="ECO:0000313" key="2">
    <source>
        <dbReference type="EMBL" id="SVA20174.1"/>
    </source>
</evidence>
<dbReference type="Pfam" id="PF14031">
    <property type="entry name" value="D-ser_dehydrat"/>
    <property type="match status" value="1"/>
</dbReference>
<dbReference type="InterPro" id="IPR051466">
    <property type="entry name" value="D-amino_acid_metab_enzyme"/>
</dbReference>
<dbReference type="GO" id="GO:0036088">
    <property type="term" value="P:D-serine catabolic process"/>
    <property type="evidence" value="ECO:0007669"/>
    <property type="project" value="TreeGrafter"/>
</dbReference>
<reference evidence="2" key="1">
    <citation type="submission" date="2018-05" db="EMBL/GenBank/DDBJ databases">
        <authorList>
            <person name="Lanie J.A."/>
            <person name="Ng W.-L."/>
            <person name="Kazmierczak K.M."/>
            <person name="Andrzejewski T.M."/>
            <person name="Davidsen T.M."/>
            <person name="Wayne K.J."/>
            <person name="Tettelin H."/>
            <person name="Glass J.I."/>
            <person name="Rusch D."/>
            <person name="Podicherti R."/>
            <person name="Tsui H.-C.T."/>
            <person name="Winkler M.E."/>
        </authorList>
    </citation>
    <scope>NUCLEOTIDE SEQUENCE</scope>
</reference>
<dbReference type="InterPro" id="IPR026956">
    <property type="entry name" value="D-ser_dehydrat-like_dom"/>
</dbReference>
<dbReference type="Gene3D" id="2.40.37.20">
    <property type="entry name" value="D-serine dehydratase-like domain"/>
    <property type="match status" value="1"/>
</dbReference>
<dbReference type="SMART" id="SM01119">
    <property type="entry name" value="D-ser_dehydrat"/>
    <property type="match status" value="1"/>
</dbReference>
<dbReference type="AlphaFoldDB" id="A0A381TWI5"/>
<feature type="domain" description="D-serine dehydratase-like" evidence="1">
    <location>
        <begin position="246"/>
        <end position="334"/>
    </location>
</feature>
<dbReference type="EMBL" id="UINC01005261">
    <property type="protein sequence ID" value="SVA20174.1"/>
    <property type="molecule type" value="Genomic_DNA"/>
</dbReference>
<gene>
    <name evidence="2" type="ORF">METZ01_LOCUS73028</name>
</gene>
<dbReference type="InterPro" id="IPR029066">
    <property type="entry name" value="PLP-binding_barrel"/>
</dbReference>
<dbReference type="Gene3D" id="3.20.20.10">
    <property type="entry name" value="Alanine racemase"/>
    <property type="match status" value="1"/>
</dbReference>
<dbReference type="InterPro" id="IPR042208">
    <property type="entry name" value="D-ser_dehydrat-like_sf"/>
</dbReference>
<proteinExistence type="predicted"/>
<name>A0A381TWI5_9ZZZZ</name>
<sequence>MERPTSKPIGHHYLELDTPALLVNSKLLKSNIENAKSYLKDTSCKLIPNVGTHGAAGIARYQTNFDHEAPVFVDTLQQAHSFANNGFKNIIIESPPVGTGKVESLHRLVNTAHVTISISNLAHLNLLKHFSSENLSVLFRIPNKSDSVGIRTHQTLLELVKLLEEHFEINWKGLITVSKGSDSLEGSFKEILSAKSFLQSHFFTSNELLINTSNQSLTKAHANLPSEITGLISGNYPFEINGYFPVCSVVSTVMSTPEPGRAYIDCGQKAISIDRGVPSVVNYGNAVVEKMSAEHGYLVFDTAEMDLKIGDKILLRPANYSDTFNLYDFINLIKNDRLESVIETTARGTFK</sequence>